<proteinExistence type="predicted"/>
<gene>
    <name evidence="2" type="ORF">RAG0_03073</name>
</gene>
<keyword evidence="1" id="KW-0812">Transmembrane</keyword>
<dbReference type="AlphaFoldDB" id="A0A1E1K7A8"/>
<reference evidence="3" key="1">
    <citation type="submission" date="2016-03" db="EMBL/GenBank/DDBJ databases">
        <authorList>
            <person name="Guldener U."/>
        </authorList>
    </citation>
    <scope>NUCLEOTIDE SEQUENCE [LARGE SCALE GENOMIC DNA]</scope>
    <source>
        <strain evidence="3">04CH-RAC-A.6.1</strain>
    </source>
</reference>
<sequence>MLVGWGRDGKPEIRIALTREFAKGMHDSRNRPQHPMNKSTAGLPLVLNPVLFILGIALASGAFKHYKIADEIFDLQPPQYDDHWILEQADHIKDVPVFQGATCHGPTGKFQKSSSFSKQLTNAAQRAGMENITIHDIRRETLVKANGKALVLL</sequence>
<dbReference type="OrthoDB" id="3559991at2759"/>
<keyword evidence="1" id="KW-0472">Membrane</keyword>
<evidence type="ECO:0000313" key="3">
    <source>
        <dbReference type="Proteomes" id="UP000178912"/>
    </source>
</evidence>
<dbReference type="Proteomes" id="UP000178912">
    <property type="component" value="Unassembled WGS sequence"/>
</dbReference>
<dbReference type="EMBL" id="FJUX01000012">
    <property type="protein sequence ID" value="CZS92484.1"/>
    <property type="molecule type" value="Genomic_DNA"/>
</dbReference>
<feature type="transmembrane region" description="Helical" evidence="1">
    <location>
        <begin position="41"/>
        <end position="63"/>
    </location>
</feature>
<keyword evidence="1" id="KW-1133">Transmembrane helix</keyword>
<organism evidence="2 3">
    <name type="scientific">Rhynchosporium agropyri</name>
    <dbReference type="NCBI Taxonomy" id="914238"/>
    <lineage>
        <taxon>Eukaryota</taxon>
        <taxon>Fungi</taxon>
        <taxon>Dikarya</taxon>
        <taxon>Ascomycota</taxon>
        <taxon>Pezizomycotina</taxon>
        <taxon>Leotiomycetes</taxon>
        <taxon>Helotiales</taxon>
        <taxon>Ploettnerulaceae</taxon>
        <taxon>Rhynchosporium</taxon>
    </lineage>
</organism>
<evidence type="ECO:0000256" key="1">
    <source>
        <dbReference type="SAM" id="Phobius"/>
    </source>
</evidence>
<dbReference type="PANTHER" id="PTHR37535">
    <property type="entry name" value="FLUG DOMAIN PROTEIN"/>
    <property type="match status" value="1"/>
</dbReference>
<name>A0A1E1K7A8_9HELO</name>
<accession>A0A1E1K7A8</accession>
<protein>
    <submittedName>
        <fullName evidence="2">Uncharacterized protein</fullName>
    </submittedName>
</protein>
<dbReference type="InterPro" id="IPR021842">
    <property type="entry name" value="DUF3435"/>
</dbReference>
<evidence type="ECO:0000313" key="2">
    <source>
        <dbReference type="EMBL" id="CZS92484.1"/>
    </source>
</evidence>
<dbReference type="Pfam" id="PF11917">
    <property type="entry name" value="DUF3435"/>
    <property type="match status" value="1"/>
</dbReference>
<keyword evidence="3" id="KW-1185">Reference proteome</keyword>
<dbReference type="PANTHER" id="PTHR37535:SF3">
    <property type="entry name" value="FLUG DOMAIN-CONTAINING PROTEIN"/>
    <property type="match status" value="1"/>
</dbReference>